<evidence type="ECO:0000313" key="3">
    <source>
        <dbReference type="Proteomes" id="UP000541185"/>
    </source>
</evidence>
<accession>A0A848GZB3</accession>
<keyword evidence="1" id="KW-0472">Membrane</keyword>
<feature type="transmembrane region" description="Helical" evidence="1">
    <location>
        <begin position="6"/>
        <end position="27"/>
    </location>
</feature>
<dbReference type="Proteomes" id="UP000541185">
    <property type="component" value="Unassembled WGS sequence"/>
</dbReference>
<name>A0A848GZB3_9BURK</name>
<dbReference type="EMBL" id="JABBFX010000001">
    <property type="protein sequence ID" value="NML43915.1"/>
    <property type="molecule type" value="Genomic_DNA"/>
</dbReference>
<gene>
    <name evidence="2" type="ORF">HHL11_09155</name>
</gene>
<evidence type="ECO:0000256" key="1">
    <source>
        <dbReference type="SAM" id="Phobius"/>
    </source>
</evidence>
<dbReference type="AlphaFoldDB" id="A0A848GZB3"/>
<keyword evidence="1" id="KW-0812">Transmembrane</keyword>
<comment type="caution">
    <text evidence="2">The sequence shown here is derived from an EMBL/GenBank/DDBJ whole genome shotgun (WGS) entry which is preliminary data.</text>
</comment>
<reference evidence="2 3" key="1">
    <citation type="submission" date="2020-04" db="EMBL/GenBank/DDBJ databases">
        <title>Ramlibacter sp. G-1-2-2 isolated from soil.</title>
        <authorList>
            <person name="Dahal R.H."/>
        </authorList>
    </citation>
    <scope>NUCLEOTIDE SEQUENCE [LARGE SCALE GENOMIC DNA]</scope>
    <source>
        <strain evidence="2 3">G-1-2-2</strain>
    </source>
</reference>
<proteinExistence type="predicted"/>
<keyword evidence="3" id="KW-1185">Reference proteome</keyword>
<keyword evidence="1" id="KW-1133">Transmembrane helix</keyword>
<organism evidence="2 3">
    <name type="scientific">Ramlibacter agri</name>
    <dbReference type="NCBI Taxonomy" id="2728837"/>
    <lineage>
        <taxon>Bacteria</taxon>
        <taxon>Pseudomonadati</taxon>
        <taxon>Pseudomonadota</taxon>
        <taxon>Betaproteobacteria</taxon>
        <taxon>Burkholderiales</taxon>
        <taxon>Comamonadaceae</taxon>
        <taxon>Ramlibacter</taxon>
    </lineage>
</organism>
<protein>
    <submittedName>
        <fullName evidence="2">Uncharacterized protein</fullName>
    </submittedName>
</protein>
<sequence length="170" mass="18797">MHLTTLYLGLCLLAALAAIAVLSALLARLRQGQDLRRAQAHLLTRALERYSGWVLAQRLAAGFQGEGPEAAAALDEACTIRLAWFPELAGDMAEVMAVHNRLVNFLSTQQALWLRDPERWMASDHDGRFMALWRQHRYARQALLEKLQQAASVRLPVTLPASGPHGSAHA</sequence>
<evidence type="ECO:0000313" key="2">
    <source>
        <dbReference type="EMBL" id="NML43915.1"/>
    </source>
</evidence>
<dbReference type="RefSeq" id="WP_169418092.1">
    <property type="nucleotide sequence ID" value="NZ_JABBFX010000001.1"/>
</dbReference>